<accession>A0A0U5BMI8</accession>
<keyword evidence="5 9" id="KW-0784">Thiamine biosynthesis</keyword>
<dbReference type="SUPFAM" id="SSF51391">
    <property type="entry name" value="Thiamin phosphate synthase"/>
    <property type="match status" value="1"/>
</dbReference>
<dbReference type="Proteomes" id="UP000217696">
    <property type="component" value="Chromosome"/>
</dbReference>
<evidence type="ECO:0000313" key="11">
    <source>
        <dbReference type="EMBL" id="BAU29406.1"/>
    </source>
</evidence>
<dbReference type="InterPro" id="IPR022998">
    <property type="entry name" value="ThiamineP_synth_TenI"/>
</dbReference>
<organism evidence="11 12">
    <name type="scientific">Aneurinibacillus soli</name>
    <dbReference type="NCBI Taxonomy" id="1500254"/>
    <lineage>
        <taxon>Bacteria</taxon>
        <taxon>Bacillati</taxon>
        <taxon>Bacillota</taxon>
        <taxon>Bacilli</taxon>
        <taxon>Bacillales</taxon>
        <taxon>Paenibacillaceae</taxon>
        <taxon>Aneurinibacillus group</taxon>
        <taxon>Aneurinibacillus</taxon>
    </lineage>
</organism>
<keyword evidence="2 9" id="KW-0808">Transferase</keyword>
<reference evidence="11 12" key="1">
    <citation type="submission" date="2015-12" db="EMBL/GenBank/DDBJ databases">
        <title>Genome sequence of Aneurinibacillus soli.</title>
        <authorList>
            <person name="Lee J.S."/>
            <person name="Lee K.C."/>
            <person name="Kim K.K."/>
            <person name="Lee B.W."/>
        </authorList>
    </citation>
    <scope>NUCLEOTIDE SEQUENCE [LARGE SCALE GENOMIC DNA]</scope>
    <source>
        <strain evidence="11 12">CB4</strain>
    </source>
</reference>
<dbReference type="InterPro" id="IPR013785">
    <property type="entry name" value="Aldolase_TIM"/>
</dbReference>
<evidence type="ECO:0000256" key="7">
    <source>
        <dbReference type="ARBA" id="ARBA00047851"/>
    </source>
</evidence>
<dbReference type="Gene3D" id="3.20.20.70">
    <property type="entry name" value="Aldolase class I"/>
    <property type="match status" value="1"/>
</dbReference>
<evidence type="ECO:0000256" key="6">
    <source>
        <dbReference type="ARBA" id="ARBA00047334"/>
    </source>
</evidence>
<dbReference type="AlphaFoldDB" id="A0A0U5BMI8"/>
<feature type="binding site" evidence="9">
    <location>
        <position position="131"/>
    </location>
    <ligand>
        <name>4-amino-2-methyl-5-(diphosphooxymethyl)pyrimidine</name>
        <dbReference type="ChEBI" id="CHEBI:57841"/>
    </ligand>
</feature>
<evidence type="ECO:0000313" key="12">
    <source>
        <dbReference type="Proteomes" id="UP000217696"/>
    </source>
</evidence>
<gene>
    <name evidence="11" type="primary">tenI</name>
    <name evidence="9" type="synonym">thiE</name>
    <name evidence="11" type="ORF">CB4_03606</name>
</gene>
<dbReference type="InterPro" id="IPR036206">
    <property type="entry name" value="ThiamineP_synth_sf"/>
</dbReference>
<comment type="cofactor">
    <cofactor evidence="9">
        <name>Mg(2+)</name>
        <dbReference type="ChEBI" id="CHEBI:18420"/>
    </cofactor>
    <text evidence="9">Binds 1 Mg(2+) ion per subunit.</text>
</comment>
<dbReference type="KEGG" id="asoc:CB4_03606"/>
<dbReference type="PANTHER" id="PTHR20857">
    <property type="entry name" value="THIAMINE-PHOSPHATE PYROPHOSPHORYLASE"/>
    <property type="match status" value="1"/>
</dbReference>
<dbReference type="InterPro" id="IPR034291">
    <property type="entry name" value="TMP_synthase"/>
</dbReference>
<feature type="binding site" evidence="9">
    <location>
        <position position="102"/>
    </location>
    <ligand>
        <name>4-amino-2-methyl-5-(diphosphooxymethyl)pyrimidine</name>
        <dbReference type="ChEBI" id="CHEBI:57841"/>
    </ligand>
</feature>
<name>A0A0U5BMI8_9BACL</name>
<dbReference type="GO" id="GO:0009229">
    <property type="term" value="P:thiamine diphosphate biosynthetic process"/>
    <property type="evidence" value="ECO:0007669"/>
    <property type="project" value="UniProtKB-UniRule"/>
</dbReference>
<dbReference type="EC" id="2.5.1.3" evidence="9"/>
<dbReference type="HAMAP" id="MF_00097">
    <property type="entry name" value="TMP_synthase"/>
    <property type="match status" value="1"/>
</dbReference>
<evidence type="ECO:0000256" key="5">
    <source>
        <dbReference type="ARBA" id="ARBA00022977"/>
    </source>
</evidence>
<dbReference type="UniPathway" id="UPA00060">
    <property type="reaction ID" value="UER00141"/>
</dbReference>
<feature type="binding site" evidence="9">
    <location>
        <position position="64"/>
    </location>
    <ligand>
        <name>4-amino-2-methyl-5-(diphosphooxymethyl)pyrimidine</name>
        <dbReference type="ChEBI" id="CHEBI:57841"/>
    </ligand>
</feature>
<feature type="binding site" evidence="9">
    <location>
        <begin position="128"/>
        <end position="130"/>
    </location>
    <ligand>
        <name>2-[(2R,5Z)-2-carboxy-4-methylthiazol-5(2H)-ylidene]ethyl phosphate</name>
        <dbReference type="ChEBI" id="CHEBI:62899"/>
    </ligand>
</feature>
<comment type="caution">
    <text evidence="9">Lacks conserved residue(s) required for the propagation of feature annotation.</text>
</comment>
<feature type="domain" description="Thiamine phosphate synthase/TenI" evidence="10">
    <location>
        <begin position="16"/>
        <end position="181"/>
    </location>
</feature>
<dbReference type="EMBL" id="AP017312">
    <property type="protein sequence ID" value="BAU29406.1"/>
    <property type="molecule type" value="Genomic_DNA"/>
</dbReference>
<dbReference type="RefSeq" id="WP_096467088.1">
    <property type="nucleotide sequence ID" value="NZ_AP017312.1"/>
</dbReference>
<evidence type="ECO:0000259" key="10">
    <source>
        <dbReference type="Pfam" id="PF02581"/>
    </source>
</evidence>
<keyword evidence="12" id="KW-1185">Reference proteome</keyword>
<protein>
    <recommendedName>
        <fullName evidence="9">Thiamine-phosphate synthase</fullName>
        <shortName evidence="9">TP synthase</shortName>
        <shortName evidence="9">TPS</shortName>
        <ecNumber evidence="9">2.5.1.3</ecNumber>
    </recommendedName>
    <alternativeName>
        <fullName evidence="9">Thiamine-phosphate pyrophosphorylase</fullName>
        <shortName evidence="9">TMP pyrophosphorylase</shortName>
        <shortName evidence="9">TMP-PPase</shortName>
    </alternativeName>
</protein>
<comment type="similarity">
    <text evidence="9">Belongs to the thiamine-phosphate synthase family.</text>
</comment>
<keyword evidence="4 9" id="KW-0460">Magnesium</keyword>
<evidence type="ECO:0000256" key="4">
    <source>
        <dbReference type="ARBA" id="ARBA00022842"/>
    </source>
</evidence>
<dbReference type="Pfam" id="PF02581">
    <property type="entry name" value="TMP-TENI"/>
    <property type="match status" value="1"/>
</dbReference>
<proteinExistence type="inferred from homology"/>
<evidence type="ECO:0000256" key="2">
    <source>
        <dbReference type="ARBA" id="ARBA00022679"/>
    </source>
</evidence>
<feature type="binding site" evidence="9">
    <location>
        <position position="158"/>
    </location>
    <ligand>
        <name>2-[(2R,5Z)-2-carboxy-4-methylthiazol-5(2H)-ylidene]ethyl phosphate</name>
        <dbReference type="ChEBI" id="CHEBI:62899"/>
    </ligand>
</feature>
<dbReference type="GO" id="GO:0009228">
    <property type="term" value="P:thiamine biosynthetic process"/>
    <property type="evidence" value="ECO:0007669"/>
    <property type="project" value="UniProtKB-KW"/>
</dbReference>
<evidence type="ECO:0000256" key="3">
    <source>
        <dbReference type="ARBA" id="ARBA00022723"/>
    </source>
</evidence>
<dbReference type="OrthoDB" id="9815348at2"/>
<evidence type="ECO:0000256" key="8">
    <source>
        <dbReference type="ARBA" id="ARBA00047883"/>
    </source>
</evidence>
<dbReference type="GO" id="GO:0000287">
    <property type="term" value="F:magnesium ion binding"/>
    <property type="evidence" value="ECO:0007669"/>
    <property type="project" value="UniProtKB-UniRule"/>
</dbReference>
<dbReference type="GO" id="GO:0005737">
    <property type="term" value="C:cytoplasm"/>
    <property type="evidence" value="ECO:0007669"/>
    <property type="project" value="TreeGrafter"/>
</dbReference>
<dbReference type="CDD" id="cd00564">
    <property type="entry name" value="TMP_TenI"/>
    <property type="match status" value="1"/>
</dbReference>
<dbReference type="PANTHER" id="PTHR20857:SF22">
    <property type="entry name" value="THIAZOLE TAUTOMERASE"/>
    <property type="match status" value="1"/>
</dbReference>
<comment type="function">
    <text evidence="9">Condenses 4-methyl-5-(beta-hydroxyethyl)thiazole monophosphate (THZ-P) and 2-methyl-4-amino-5-hydroxymethyl pyrimidine pyrophosphate (HMP-PP) to form thiamine monophosphate (TMP).</text>
</comment>
<feature type="binding site" evidence="9">
    <location>
        <position position="65"/>
    </location>
    <ligand>
        <name>Mg(2+)</name>
        <dbReference type="ChEBI" id="CHEBI:18420"/>
    </ligand>
</feature>
<comment type="catalytic activity">
    <reaction evidence="8 9">
        <text>2-[(2R,5Z)-2-carboxy-4-methylthiazol-5(2H)-ylidene]ethyl phosphate + 4-amino-2-methyl-5-(diphosphooxymethyl)pyrimidine + 2 H(+) = thiamine phosphate + CO2 + diphosphate</text>
        <dbReference type="Rhea" id="RHEA:47844"/>
        <dbReference type="ChEBI" id="CHEBI:15378"/>
        <dbReference type="ChEBI" id="CHEBI:16526"/>
        <dbReference type="ChEBI" id="CHEBI:33019"/>
        <dbReference type="ChEBI" id="CHEBI:37575"/>
        <dbReference type="ChEBI" id="CHEBI:57841"/>
        <dbReference type="ChEBI" id="CHEBI:62899"/>
        <dbReference type="EC" id="2.5.1.3"/>
    </reaction>
</comment>
<comment type="catalytic activity">
    <reaction evidence="7 9">
        <text>2-(2-carboxy-4-methylthiazol-5-yl)ethyl phosphate + 4-amino-2-methyl-5-(diphosphooxymethyl)pyrimidine + 2 H(+) = thiamine phosphate + CO2 + diphosphate</text>
        <dbReference type="Rhea" id="RHEA:47848"/>
        <dbReference type="ChEBI" id="CHEBI:15378"/>
        <dbReference type="ChEBI" id="CHEBI:16526"/>
        <dbReference type="ChEBI" id="CHEBI:33019"/>
        <dbReference type="ChEBI" id="CHEBI:37575"/>
        <dbReference type="ChEBI" id="CHEBI:57841"/>
        <dbReference type="ChEBI" id="CHEBI:62890"/>
        <dbReference type="EC" id="2.5.1.3"/>
    </reaction>
</comment>
<evidence type="ECO:0000256" key="9">
    <source>
        <dbReference type="HAMAP-Rule" id="MF_00097"/>
    </source>
</evidence>
<evidence type="ECO:0000256" key="1">
    <source>
        <dbReference type="ARBA" id="ARBA00005165"/>
    </source>
</evidence>
<dbReference type="GO" id="GO:0004789">
    <property type="term" value="F:thiamine-phosphate diphosphorylase activity"/>
    <property type="evidence" value="ECO:0007669"/>
    <property type="project" value="UniProtKB-UniRule"/>
</dbReference>
<comment type="catalytic activity">
    <reaction evidence="6 9">
        <text>4-methyl-5-(2-phosphooxyethyl)-thiazole + 4-amino-2-methyl-5-(diphosphooxymethyl)pyrimidine + H(+) = thiamine phosphate + diphosphate</text>
        <dbReference type="Rhea" id="RHEA:22328"/>
        <dbReference type="ChEBI" id="CHEBI:15378"/>
        <dbReference type="ChEBI" id="CHEBI:33019"/>
        <dbReference type="ChEBI" id="CHEBI:37575"/>
        <dbReference type="ChEBI" id="CHEBI:57841"/>
        <dbReference type="ChEBI" id="CHEBI:58296"/>
        <dbReference type="EC" id="2.5.1.3"/>
    </reaction>
</comment>
<keyword evidence="3 9" id="KW-0479">Metal-binding</keyword>
<comment type="pathway">
    <text evidence="1 9">Cofactor biosynthesis; thiamine diphosphate biosynthesis; thiamine phosphate from 4-amino-2-methyl-5-diphosphomethylpyrimidine and 4-methyl-5-(2-phosphoethyl)-thiazole: step 1/1.</text>
</comment>
<feature type="binding site" evidence="9">
    <location>
        <begin position="178"/>
        <end position="179"/>
    </location>
    <ligand>
        <name>2-[(2R,5Z)-2-carboxy-4-methylthiazol-5(2H)-ylidene]ethyl phosphate</name>
        <dbReference type="ChEBI" id="CHEBI:62899"/>
    </ligand>
</feature>
<sequence>MRKLHVISTGRQTPGQVAHIVRAIAPYVDVFHLREKHLAARDLYTLGQTLLLEADLPPYKLAINDRLDVAIALGAGTVHLAGHSLPPDIARRVAPDMRIGVSVHSLEEAQTAQAAGADYLLFGHVFPSGSKVGLAPRGIEALRTVADACTIPVLALGGITPAVLPDVIESGAMGAAVLSAVMDATQPAEITRQLYTILRQGVNDYDNI</sequence>